<organism evidence="1 2">
    <name type="scientific">Bodo saltans</name>
    <name type="common">Flagellated protozoan</name>
    <dbReference type="NCBI Taxonomy" id="75058"/>
    <lineage>
        <taxon>Eukaryota</taxon>
        <taxon>Discoba</taxon>
        <taxon>Euglenozoa</taxon>
        <taxon>Kinetoplastea</taxon>
        <taxon>Metakinetoplastina</taxon>
        <taxon>Eubodonida</taxon>
        <taxon>Bodonidae</taxon>
        <taxon>Bodo</taxon>
    </lineage>
</organism>
<protein>
    <submittedName>
        <fullName evidence="1">Uncharacterized protein</fullName>
    </submittedName>
</protein>
<gene>
    <name evidence="1" type="ORF">BSAL_50890</name>
</gene>
<accession>A0A0S4KDS9</accession>
<reference evidence="2" key="1">
    <citation type="submission" date="2015-09" db="EMBL/GenBank/DDBJ databases">
        <authorList>
            <consortium name="Pathogen Informatics"/>
        </authorList>
    </citation>
    <scope>NUCLEOTIDE SEQUENCE [LARGE SCALE GENOMIC DNA]</scope>
    <source>
        <strain evidence="2">Lake Konstanz</strain>
    </source>
</reference>
<evidence type="ECO:0000313" key="2">
    <source>
        <dbReference type="Proteomes" id="UP000051952"/>
    </source>
</evidence>
<dbReference type="VEuPathDB" id="TriTrypDB:BSAL_50890"/>
<name>A0A0S4KDS9_BODSA</name>
<proteinExistence type="predicted"/>
<dbReference type="EMBL" id="CYKH01000053">
    <property type="protein sequence ID" value="CUI11141.1"/>
    <property type="molecule type" value="Genomic_DNA"/>
</dbReference>
<sequence length="1316" mass="149744">MLLSMIFEYDCDMDIEAYIALASAPRQVDERNASLSWIPPQKQQFAVLKDTPEVHANVISLKDFGCEYEIAVKSGFSESGDLERRTLFRDVMLMCVDQGVSLAGVGVGGNEGEGPHVTESKEWYIYTLRRMSCQHIERVMAAVRKRKHFSDDRNDAIVHRDVLFIAYCGLKAKMTYHSKMVELFSPPQPDSCATMNMYDNVNRHPMVPPDELNELFNSVDSGNVFSWPSFYRSMCSSSSSEAQKYAFPVARYASALVRFLIPVYTFSLGPIPDPALWEFEFSASDVEALYHGDCNDARLRIVKESLMAKNCPDLAVDSLSASGAEGLRTQMWNLAYATHVLLWGLLSNDRRLMNLFRANHKLLGALDTVYSPTNDVAPNAQTCFYYLRDIRNFARTARRCQCANRPPWLQAFHQPQCDARHDFWSSIRREHYTSHPSYTELDKEIRQEILIWGDNELLDVVWQHCNDRVVTVQNEFGGSRTLRKHWNTIELLYRESTLWLGGGGRHHDTAAFHSFLLSLLLGTDLPTSDPHHGEGYDRMVAILTASIRKLVLDVRLCHDNYHTMHLKYWRYSASERSLISIPYGRNVIIVRDVQPKRLNNSRIVDIGLNLNGLYHISETPSSQIYELNHEIELEYLSNEQLQKYPHSPAPLRQFLLDTAWKRDGSYVLHGFCDDSSGSVHEVKISVTLPHIFRKGGGQFEDLEFSVRIDNEDTQRCTIITVNAPVMSNNFSGGQGASPVTDRYVAFLQNQSTSFLRLGIQLHDVGIAVPHDHVVRESSECLGAALDGEKQLESENRKVLEAAHRSRAMQLSPEMLEYLPNTNRGLRDFLRTNIESQMPELMHFFANPCVTILGLASREIPHAKTVLQEALYTVIDMSIDDLSFATTYDAIKNLGTMSAISILHLSILSPLSAECMSKLVNVTVKTSLRFIVEVSGLTIPLFSIDRTTTRCIVQLLEHRVALIDQNSKLGNVIVNASNQVMNAPMFGGLHNALREDCENTLEWSLQQNEALSLLRARDMAMTQRFTEVTATNNGQIIGSNKLVVVVNGDRSLLDAQANETTARDCWYQDLKRVANQRECIQQLLWAHQEIPVVLALHSLDQTAPFLFFRTESKMDNEVLEPVVFRPDLVISNRTPLEDRFALILGCRKDEYLSKVDTAPVRELATVLGSVRINSVIPTFEAFLRETPFMELMSHVLRVSIYLYYIVGITRPQQFHLVVEMVQGLCHNNFTRTVWDSICWEVPRVIQREPAYLESDYFHFQKSAVFSFTAIDSTVANELKDNHPICVSVLEKWFTQLPSSNAIRQYILENFSMEKLKH</sequence>
<dbReference type="Proteomes" id="UP000051952">
    <property type="component" value="Unassembled WGS sequence"/>
</dbReference>
<keyword evidence="2" id="KW-1185">Reference proteome</keyword>
<evidence type="ECO:0000313" key="1">
    <source>
        <dbReference type="EMBL" id="CUI11141.1"/>
    </source>
</evidence>